<dbReference type="GO" id="GO:0051301">
    <property type="term" value="P:cell division"/>
    <property type="evidence" value="ECO:0007669"/>
    <property type="project" value="UniProtKB-KW"/>
</dbReference>
<name>A0A0A0J4X9_9MICO</name>
<evidence type="ECO:0000256" key="3">
    <source>
        <dbReference type="PROSITE-ProRule" id="PRU00289"/>
    </source>
</evidence>
<comment type="caution">
    <text evidence="6">The sequence shown here is derived from an EMBL/GenBank/DDBJ whole genome shotgun (WGS) entry which is preliminary data.</text>
</comment>
<organism evidence="6 7">
    <name type="scientific">Knoellia sinensis KCTC 19936</name>
    <dbReference type="NCBI Taxonomy" id="1385520"/>
    <lineage>
        <taxon>Bacteria</taxon>
        <taxon>Bacillati</taxon>
        <taxon>Actinomycetota</taxon>
        <taxon>Actinomycetes</taxon>
        <taxon>Micrococcales</taxon>
        <taxon>Intrasporangiaceae</taxon>
        <taxon>Knoellia</taxon>
    </lineage>
</organism>
<evidence type="ECO:0000256" key="1">
    <source>
        <dbReference type="ARBA" id="ARBA00022741"/>
    </source>
</evidence>
<feature type="domain" description="FtsK" evidence="5">
    <location>
        <begin position="225"/>
        <end position="406"/>
    </location>
</feature>
<evidence type="ECO:0000256" key="4">
    <source>
        <dbReference type="SAM" id="Phobius"/>
    </source>
</evidence>
<gene>
    <name evidence="6" type="ORF">N802_04685</name>
</gene>
<feature type="transmembrane region" description="Helical" evidence="4">
    <location>
        <begin position="40"/>
        <end position="59"/>
    </location>
</feature>
<dbReference type="PROSITE" id="PS50901">
    <property type="entry name" value="FTSK"/>
    <property type="match status" value="1"/>
</dbReference>
<dbReference type="RefSeq" id="WP_052109994.1">
    <property type="nucleotide sequence ID" value="NZ_AVPJ01000013.1"/>
</dbReference>
<feature type="binding site" evidence="3">
    <location>
        <begin position="241"/>
        <end position="248"/>
    </location>
    <ligand>
        <name>ATP</name>
        <dbReference type="ChEBI" id="CHEBI:30616"/>
    </ligand>
</feature>
<evidence type="ECO:0000313" key="6">
    <source>
        <dbReference type="EMBL" id="KGN31137.1"/>
    </source>
</evidence>
<keyword evidence="2 3" id="KW-0067">ATP-binding</keyword>
<dbReference type="PANTHER" id="PTHR22683:SF41">
    <property type="entry name" value="DNA TRANSLOCASE FTSK"/>
    <property type="match status" value="1"/>
</dbReference>
<dbReference type="SUPFAM" id="SSF52540">
    <property type="entry name" value="P-loop containing nucleoside triphosphate hydrolases"/>
    <property type="match status" value="1"/>
</dbReference>
<keyword evidence="4" id="KW-0812">Transmembrane</keyword>
<dbReference type="STRING" id="1385520.N802_04685"/>
<proteinExistence type="predicted"/>
<keyword evidence="1 3" id="KW-0547">Nucleotide-binding</keyword>
<keyword evidence="6" id="KW-0132">Cell division</keyword>
<sequence>MQNHSRNQMFDSDEPLALIVEGVFRSLWFAVIASFSMVRLVFRAPLLMVAAASSLGAIWFFGWRWSAFTLAGFLAGVVIWRFTHRASYMSLLQPTLSQTWRAPLYRLWFPHVARRCGLVVHEPSLPSRERRDLEAARLLKVRVQGTGAERLLLRLPVGMTPEDVAVRAQAVGQAFGVAETRTLASRPGRVWLEFRRRDVLKMTVRPVAQDVPDLAALTLGLRDDGRPWHLRLQGTHVLIAGATGAGKGSVLWSMVAGLAKAIEGRWVEVWALDPKGGMELGLGRAAFSRFEGGSAEAMCDLLEELVELKTRRSMALSTHGIRTHVPHAESPHIVMVIDELATLTAFAERSVVRRVEQALGVLLTQGRAVGISVVAAVQDPGKDVVTWRDLFPARVAMRLDNPIQVDMVLGDGARERGALADQISELQAGVAYVRVEGTREISRVRAAYLSDEDVRSLADGIEASRTAQPQPEEAA</sequence>
<evidence type="ECO:0000313" key="7">
    <source>
        <dbReference type="Proteomes" id="UP000030002"/>
    </source>
</evidence>
<dbReference type="InterPro" id="IPR050206">
    <property type="entry name" value="FtsK/SpoIIIE/SftA"/>
</dbReference>
<reference evidence="6 7" key="1">
    <citation type="submission" date="2013-08" db="EMBL/GenBank/DDBJ databases">
        <title>The genome sequence of Knoellia sinensis.</title>
        <authorList>
            <person name="Zhu W."/>
            <person name="Wang G."/>
        </authorList>
    </citation>
    <scope>NUCLEOTIDE SEQUENCE [LARGE SCALE GENOMIC DNA]</scope>
    <source>
        <strain evidence="6 7">KCTC 19936</strain>
    </source>
</reference>
<dbReference type="InterPro" id="IPR027417">
    <property type="entry name" value="P-loop_NTPase"/>
</dbReference>
<keyword evidence="4" id="KW-1133">Transmembrane helix</keyword>
<dbReference type="EMBL" id="AVPJ01000013">
    <property type="protein sequence ID" value="KGN31137.1"/>
    <property type="molecule type" value="Genomic_DNA"/>
</dbReference>
<protein>
    <submittedName>
        <fullName evidence="6">Cell division protein FtsK</fullName>
    </submittedName>
</protein>
<dbReference type="InterPro" id="IPR002543">
    <property type="entry name" value="FtsK_dom"/>
</dbReference>
<keyword evidence="4" id="KW-0472">Membrane</keyword>
<keyword evidence="7" id="KW-1185">Reference proteome</keyword>
<dbReference type="Pfam" id="PF01580">
    <property type="entry name" value="FtsK_SpoIIIE"/>
    <property type="match status" value="1"/>
</dbReference>
<dbReference type="eggNOG" id="COG1674">
    <property type="taxonomic scope" value="Bacteria"/>
</dbReference>
<dbReference type="AlphaFoldDB" id="A0A0A0J4X9"/>
<accession>A0A0A0J4X9</accession>
<dbReference type="Gene3D" id="3.40.50.300">
    <property type="entry name" value="P-loop containing nucleotide triphosphate hydrolases"/>
    <property type="match status" value="1"/>
</dbReference>
<evidence type="ECO:0000259" key="5">
    <source>
        <dbReference type="PROSITE" id="PS50901"/>
    </source>
</evidence>
<dbReference type="PANTHER" id="PTHR22683">
    <property type="entry name" value="SPORULATION PROTEIN RELATED"/>
    <property type="match status" value="1"/>
</dbReference>
<dbReference type="GO" id="GO:0003677">
    <property type="term" value="F:DNA binding"/>
    <property type="evidence" value="ECO:0007669"/>
    <property type="project" value="InterPro"/>
</dbReference>
<dbReference type="Proteomes" id="UP000030002">
    <property type="component" value="Unassembled WGS sequence"/>
</dbReference>
<dbReference type="GO" id="GO:0005524">
    <property type="term" value="F:ATP binding"/>
    <property type="evidence" value="ECO:0007669"/>
    <property type="project" value="UniProtKB-UniRule"/>
</dbReference>
<evidence type="ECO:0000256" key="2">
    <source>
        <dbReference type="ARBA" id="ARBA00022840"/>
    </source>
</evidence>
<keyword evidence="6" id="KW-0131">Cell cycle</keyword>